<feature type="transmembrane region" description="Helical" evidence="6">
    <location>
        <begin position="157"/>
        <end position="177"/>
    </location>
</feature>
<reference evidence="8 9" key="1">
    <citation type="submission" date="2014-09" db="EMBL/GenBank/DDBJ databases">
        <authorList>
            <person name="Magalhaes I.L.F."/>
            <person name="Oliveira U."/>
            <person name="Santos F.R."/>
            <person name="Vidigal T.H.D.A."/>
            <person name="Brescovit A.D."/>
            <person name="Santos A.J."/>
        </authorList>
    </citation>
    <scope>NUCLEOTIDE SEQUENCE [LARGE SCALE GENOMIC DNA]</scope>
</reference>
<feature type="transmembrane region" description="Helical" evidence="6">
    <location>
        <begin position="59"/>
        <end position="78"/>
    </location>
</feature>
<dbReference type="AlphaFoldDB" id="A0A0P1BQ34"/>
<keyword evidence="9" id="KW-1185">Reference proteome</keyword>
<feature type="region of interest" description="Disordered" evidence="5">
    <location>
        <begin position="248"/>
        <end position="272"/>
    </location>
</feature>
<comment type="subcellular location">
    <subcellularLocation>
        <location evidence="1">Mitochondrion</location>
    </subcellularLocation>
</comment>
<evidence type="ECO:0000256" key="4">
    <source>
        <dbReference type="ARBA" id="ARBA00023136"/>
    </source>
</evidence>
<evidence type="ECO:0000256" key="6">
    <source>
        <dbReference type="SAM" id="Phobius"/>
    </source>
</evidence>
<evidence type="ECO:0000313" key="9">
    <source>
        <dbReference type="Proteomes" id="UP000054845"/>
    </source>
</evidence>
<feature type="domain" description="HIG1" evidence="7">
    <location>
        <begin position="99"/>
        <end position="189"/>
    </location>
</feature>
<feature type="transmembrane region" description="Helical" evidence="6">
    <location>
        <begin position="20"/>
        <end position="47"/>
    </location>
</feature>
<name>A0A0P1BQ34_9BASI</name>
<dbReference type="PROSITE" id="PS51503">
    <property type="entry name" value="HIG1"/>
    <property type="match status" value="1"/>
</dbReference>
<dbReference type="STRING" id="401625.A0A0P1BQ34"/>
<evidence type="ECO:0000256" key="5">
    <source>
        <dbReference type="SAM" id="MobiDB-lite"/>
    </source>
</evidence>
<protein>
    <submittedName>
        <fullName evidence="8">Mitochondrion protein</fullName>
    </submittedName>
</protein>
<dbReference type="InterPro" id="IPR040153">
    <property type="entry name" value="Rcf2"/>
</dbReference>
<dbReference type="Proteomes" id="UP000054845">
    <property type="component" value="Unassembled WGS sequence"/>
</dbReference>
<dbReference type="GO" id="GO:0005739">
    <property type="term" value="C:mitochondrion"/>
    <property type="evidence" value="ECO:0007669"/>
    <property type="project" value="UniProtKB-SubCell"/>
</dbReference>
<accession>A0A0P1BQ34</accession>
<evidence type="ECO:0000313" key="8">
    <source>
        <dbReference type="EMBL" id="CEH17928.1"/>
    </source>
</evidence>
<organism evidence="8 9">
    <name type="scientific">Ceraceosorus bombacis</name>
    <dbReference type="NCBI Taxonomy" id="401625"/>
    <lineage>
        <taxon>Eukaryota</taxon>
        <taxon>Fungi</taxon>
        <taxon>Dikarya</taxon>
        <taxon>Basidiomycota</taxon>
        <taxon>Ustilaginomycotina</taxon>
        <taxon>Exobasidiomycetes</taxon>
        <taxon>Ceraceosorales</taxon>
        <taxon>Ceraceosoraceae</taxon>
        <taxon>Ceraceosorus</taxon>
    </lineage>
</organism>
<proteinExistence type="predicted"/>
<dbReference type="PANTHER" id="PTHR28018:SF3">
    <property type="entry name" value="RESPIRATORY SUPERCOMPLEX FACTOR 2, MITOCHONDRIAL"/>
    <property type="match status" value="1"/>
</dbReference>
<dbReference type="EMBL" id="CCYA01000265">
    <property type="protein sequence ID" value="CEH17928.1"/>
    <property type="molecule type" value="Genomic_DNA"/>
</dbReference>
<keyword evidence="4 6" id="KW-0472">Membrane</keyword>
<evidence type="ECO:0000256" key="1">
    <source>
        <dbReference type="ARBA" id="ARBA00004173"/>
    </source>
</evidence>
<keyword evidence="3 6" id="KW-1133">Transmembrane helix</keyword>
<dbReference type="GO" id="GO:0033617">
    <property type="term" value="P:mitochondrial respiratory chain complex IV assembly"/>
    <property type="evidence" value="ECO:0007669"/>
    <property type="project" value="TreeGrafter"/>
</dbReference>
<keyword evidence="2 6" id="KW-0812">Transmembrane</keyword>
<dbReference type="PANTHER" id="PTHR28018">
    <property type="entry name" value="RESPIRATORY SUPERCOMPLEX FACTOR 2, MITOCHONDRIAL"/>
    <property type="match status" value="1"/>
</dbReference>
<evidence type="ECO:0000256" key="3">
    <source>
        <dbReference type="ARBA" id="ARBA00022989"/>
    </source>
</evidence>
<dbReference type="OrthoDB" id="1915122at2759"/>
<dbReference type="Pfam" id="PF04588">
    <property type="entry name" value="HIG_1_N"/>
    <property type="match status" value="1"/>
</dbReference>
<sequence>MSSAGRMTHAEYGDAAYRDAQYNAALVGGAWGATTGLGLAAPAAVFLHRSSTSFRGLSLPVKTLFVVMATAAGGVWNADKAGIKFERSHFSDKGAQVVRRRASAEEDAWEHLSRSDRALTWAKDNKFAVVAGSWVASMGLSGAYIQSQPLSFAQKLVQARVFAQGFTLVSLLAMAAITQIPTEGDRILDARDKKGEHSWKDFLDETYFSPLSGRRIHACNFPTKHVRTHIRYRRRHRRTSIIGQRHAISKVSRNGRGGPVQVSNKESKKSKS</sequence>
<evidence type="ECO:0000256" key="2">
    <source>
        <dbReference type="ARBA" id="ARBA00022692"/>
    </source>
</evidence>
<evidence type="ECO:0000259" key="7">
    <source>
        <dbReference type="PROSITE" id="PS51503"/>
    </source>
</evidence>
<dbReference type="InterPro" id="IPR007667">
    <property type="entry name" value="Hypoxia_induced_domain"/>
</dbReference>
<feature type="transmembrane region" description="Helical" evidence="6">
    <location>
        <begin position="127"/>
        <end position="145"/>
    </location>
</feature>